<dbReference type="InterPro" id="IPR042487">
    <property type="entry name" value="RuvBL1/2_DNA/RNA_bd_dom"/>
</dbReference>
<keyword evidence="6" id="KW-0347">Helicase</keyword>
<keyword evidence="3" id="KW-0010">Activator</keyword>
<dbReference type="GO" id="GO:0006281">
    <property type="term" value="P:DNA repair"/>
    <property type="evidence" value="ECO:0007669"/>
    <property type="project" value="UniProtKB-KW"/>
</dbReference>
<dbReference type="PANTHER" id="PTHR11093">
    <property type="entry name" value="RUVB-RELATED REPTIN AND PONTIN"/>
    <property type="match status" value="1"/>
</dbReference>
<dbReference type="Proteomes" id="UP000219338">
    <property type="component" value="Unassembled WGS sequence"/>
</dbReference>
<accession>A0A284RXG6</accession>
<reference evidence="9" key="1">
    <citation type="journal article" date="2017" name="Nat. Ecol. Evol.">
        <title>Genome expansion and lineage-specific genetic innovations in the forest pathogenic fungi Armillaria.</title>
        <authorList>
            <person name="Sipos G."/>
            <person name="Prasanna A.N."/>
            <person name="Walter M.C."/>
            <person name="O'Connor E."/>
            <person name="Balint B."/>
            <person name="Krizsan K."/>
            <person name="Kiss B."/>
            <person name="Hess J."/>
            <person name="Varga T."/>
            <person name="Slot J."/>
            <person name="Riley R."/>
            <person name="Boka B."/>
            <person name="Rigling D."/>
            <person name="Barry K."/>
            <person name="Lee J."/>
            <person name="Mihaltcheva S."/>
            <person name="LaButti K."/>
            <person name="Lipzen A."/>
            <person name="Waldron R."/>
            <person name="Moloney N.M."/>
            <person name="Sperisen C."/>
            <person name="Kredics L."/>
            <person name="Vagvoelgyi C."/>
            <person name="Patrignani A."/>
            <person name="Fitzpatrick D."/>
            <person name="Nagy I."/>
            <person name="Doyle S."/>
            <person name="Anderson J.B."/>
            <person name="Grigoriev I.V."/>
            <person name="Gueldener U."/>
            <person name="Muensterkoetter M."/>
            <person name="Nagy L.G."/>
        </authorList>
    </citation>
    <scope>NUCLEOTIDE SEQUENCE [LARGE SCALE GENOMIC DNA]</scope>
    <source>
        <strain evidence="9">C18/9</strain>
    </source>
</reference>
<dbReference type="GO" id="GO:0016887">
    <property type="term" value="F:ATP hydrolysis activity"/>
    <property type="evidence" value="ECO:0007669"/>
    <property type="project" value="RHEA"/>
</dbReference>
<comment type="similarity">
    <text evidence="6">Belongs to the RuvB family.</text>
</comment>
<dbReference type="EC" id="3.6.4.12" evidence="6"/>
<dbReference type="InterPro" id="IPR010339">
    <property type="entry name" value="TIP49_P-loop"/>
</dbReference>
<dbReference type="GO" id="GO:0005524">
    <property type="term" value="F:ATP binding"/>
    <property type="evidence" value="ECO:0007669"/>
    <property type="project" value="UniProtKB-KW"/>
</dbReference>
<evidence type="ECO:0000256" key="1">
    <source>
        <dbReference type="ARBA" id="ARBA00022763"/>
    </source>
</evidence>
<dbReference type="OrthoDB" id="10060499at2759"/>
<evidence type="ECO:0000256" key="4">
    <source>
        <dbReference type="ARBA" id="ARBA00023163"/>
    </source>
</evidence>
<evidence type="ECO:0000256" key="6">
    <source>
        <dbReference type="RuleBase" id="RU363048"/>
    </source>
</evidence>
<dbReference type="GO" id="GO:0005634">
    <property type="term" value="C:nucleus"/>
    <property type="evidence" value="ECO:0007669"/>
    <property type="project" value="UniProtKB-SubCell"/>
</dbReference>
<evidence type="ECO:0000313" key="9">
    <source>
        <dbReference type="Proteomes" id="UP000219338"/>
    </source>
</evidence>
<dbReference type="GO" id="GO:0003678">
    <property type="term" value="F:DNA helicase activity"/>
    <property type="evidence" value="ECO:0007669"/>
    <property type="project" value="UniProtKB-EC"/>
</dbReference>
<protein>
    <recommendedName>
        <fullName evidence="6">RuvB-like helicase</fullName>
        <ecNumber evidence="6">3.6.4.12</ecNumber>
    </recommendedName>
</protein>
<comment type="function">
    <text evidence="6">DNA helicase participates in several chromatin remodeling complexes, including the SWR1 and the INO80 complexes.</text>
</comment>
<evidence type="ECO:0000259" key="7">
    <source>
        <dbReference type="Pfam" id="PF06068"/>
    </source>
</evidence>
<keyword evidence="2 6" id="KW-0805">Transcription regulation</keyword>
<dbReference type="GO" id="GO:0006325">
    <property type="term" value="P:chromatin organization"/>
    <property type="evidence" value="ECO:0007669"/>
    <property type="project" value="UniProtKB-KW"/>
</dbReference>
<keyword evidence="4 6" id="KW-0804">Transcription</keyword>
<dbReference type="Pfam" id="PF06068">
    <property type="entry name" value="TIP49"/>
    <property type="match status" value="1"/>
</dbReference>
<keyword evidence="6" id="KW-0547">Nucleotide-binding</keyword>
<evidence type="ECO:0000256" key="5">
    <source>
        <dbReference type="ARBA" id="ARBA00023204"/>
    </source>
</evidence>
<dbReference type="AlphaFoldDB" id="A0A284RXG6"/>
<feature type="domain" description="TIP49 P-loop" evidence="7">
    <location>
        <begin position="2"/>
        <end position="77"/>
    </location>
</feature>
<comment type="catalytic activity">
    <reaction evidence="6">
        <text>ATP + H2O = ADP + phosphate + H(+)</text>
        <dbReference type="Rhea" id="RHEA:13065"/>
        <dbReference type="ChEBI" id="CHEBI:15377"/>
        <dbReference type="ChEBI" id="CHEBI:15378"/>
        <dbReference type="ChEBI" id="CHEBI:30616"/>
        <dbReference type="ChEBI" id="CHEBI:43474"/>
        <dbReference type="ChEBI" id="CHEBI:456216"/>
        <dbReference type="EC" id="3.6.4.12"/>
    </reaction>
</comment>
<keyword evidence="6" id="KW-0067">ATP-binding</keyword>
<keyword evidence="5 6" id="KW-0234">DNA repair</keyword>
<keyword evidence="9" id="KW-1185">Reference proteome</keyword>
<evidence type="ECO:0000256" key="2">
    <source>
        <dbReference type="ARBA" id="ARBA00023015"/>
    </source>
</evidence>
<keyword evidence="6" id="KW-0378">Hydrolase</keyword>
<dbReference type="Gene3D" id="2.40.50.360">
    <property type="entry name" value="RuvB-like helicase, domain II"/>
    <property type="match status" value="1"/>
</dbReference>
<dbReference type="EMBL" id="FUEG01000020">
    <property type="protein sequence ID" value="SJL13440.1"/>
    <property type="molecule type" value="Genomic_DNA"/>
</dbReference>
<comment type="subcellular location">
    <subcellularLocation>
        <location evidence="6">Nucleus</location>
    </subcellularLocation>
</comment>
<sequence length="108" mass="12165">MSGRITKLGHLFALSRDYDATGADNKFVQWPKDEIQKRKEVLHPVLLHDIDVINSRLQIFLALFAGDSGEIKPELRSPNGARRARPSSFRVTSSSTRFTWSTLNASHS</sequence>
<organism evidence="8 9">
    <name type="scientific">Armillaria ostoyae</name>
    <name type="common">Armillaria root rot fungus</name>
    <dbReference type="NCBI Taxonomy" id="47428"/>
    <lineage>
        <taxon>Eukaryota</taxon>
        <taxon>Fungi</taxon>
        <taxon>Dikarya</taxon>
        <taxon>Basidiomycota</taxon>
        <taxon>Agaricomycotina</taxon>
        <taxon>Agaricomycetes</taxon>
        <taxon>Agaricomycetidae</taxon>
        <taxon>Agaricales</taxon>
        <taxon>Marasmiineae</taxon>
        <taxon>Physalacriaceae</taxon>
        <taxon>Armillaria</taxon>
    </lineage>
</organism>
<dbReference type="InterPro" id="IPR027238">
    <property type="entry name" value="RuvB-like"/>
</dbReference>
<evidence type="ECO:0000313" key="8">
    <source>
        <dbReference type="EMBL" id="SJL13440.1"/>
    </source>
</evidence>
<keyword evidence="1 6" id="KW-0227">DNA damage</keyword>
<name>A0A284RXG6_ARMOS</name>
<dbReference type="STRING" id="47428.A0A284RXG6"/>
<keyword evidence="6" id="KW-0539">Nucleus</keyword>
<keyword evidence="6" id="KW-0156">Chromatin regulator</keyword>
<evidence type="ECO:0000256" key="3">
    <source>
        <dbReference type="ARBA" id="ARBA00023159"/>
    </source>
</evidence>
<proteinExistence type="inferred from homology"/>
<gene>
    <name evidence="8" type="ORF">ARMOST_16884</name>
</gene>